<gene>
    <name evidence="2" type="ORF">ODALV1_LOCUS10107</name>
</gene>
<evidence type="ECO:0000313" key="2">
    <source>
        <dbReference type="EMBL" id="CAL8098982.1"/>
    </source>
</evidence>
<sequence length="140" mass="14116">MKAVIALLALVAAANAGVLTAGVIPSTVIARAPALDSAVIKSDRLGGNFAYSVAESHAYTATSPIVQHIPQAVGVSYSAPQIAYQQVAAPVVRVAAQPIAYAQQVVAAPQLRTISVAQPTLIAGNQIIAGNVPAATVRIA</sequence>
<feature type="signal peptide" evidence="1">
    <location>
        <begin position="1"/>
        <end position="16"/>
    </location>
</feature>
<name>A0ABP1QFH5_9HEXA</name>
<comment type="caution">
    <text evidence="2">The sequence shown here is derived from an EMBL/GenBank/DDBJ whole genome shotgun (WGS) entry which is preliminary data.</text>
</comment>
<keyword evidence="1" id="KW-0732">Signal</keyword>
<accession>A0ABP1QFH5</accession>
<keyword evidence="3" id="KW-1185">Reference proteome</keyword>
<evidence type="ECO:0000313" key="3">
    <source>
        <dbReference type="Proteomes" id="UP001642540"/>
    </source>
</evidence>
<organism evidence="2 3">
    <name type="scientific">Orchesella dallaii</name>
    <dbReference type="NCBI Taxonomy" id="48710"/>
    <lineage>
        <taxon>Eukaryota</taxon>
        <taxon>Metazoa</taxon>
        <taxon>Ecdysozoa</taxon>
        <taxon>Arthropoda</taxon>
        <taxon>Hexapoda</taxon>
        <taxon>Collembola</taxon>
        <taxon>Entomobryomorpha</taxon>
        <taxon>Entomobryoidea</taxon>
        <taxon>Orchesellidae</taxon>
        <taxon>Orchesellinae</taxon>
        <taxon>Orchesella</taxon>
    </lineage>
</organism>
<dbReference type="EMBL" id="CAXLJM020000031">
    <property type="protein sequence ID" value="CAL8098982.1"/>
    <property type="molecule type" value="Genomic_DNA"/>
</dbReference>
<protein>
    <recommendedName>
        <fullName evidence="4">Cuticle protein</fullName>
    </recommendedName>
</protein>
<reference evidence="2 3" key="1">
    <citation type="submission" date="2024-08" db="EMBL/GenBank/DDBJ databases">
        <authorList>
            <person name="Cucini C."/>
            <person name="Frati F."/>
        </authorList>
    </citation>
    <scope>NUCLEOTIDE SEQUENCE [LARGE SCALE GENOMIC DNA]</scope>
</reference>
<proteinExistence type="predicted"/>
<dbReference type="Proteomes" id="UP001642540">
    <property type="component" value="Unassembled WGS sequence"/>
</dbReference>
<evidence type="ECO:0008006" key="4">
    <source>
        <dbReference type="Google" id="ProtNLM"/>
    </source>
</evidence>
<evidence type="ECO:0000256" key="1">
    <source>
        <dbReference type="SAM" id="SignalP"/>
    </source>
</evidence>
<feature type="chain" id="PRO_5046494640" description="Cuticle protein" evidence="1">
    <location>
        <begin position="17"/>
        <end position="140"/>
    </location>
</feature>